<sequence length="63" mass="7682">MLFPSLKNLNIYYLIKGICLNNQLIFYLIFDFLPLLQNKNFFCLIDFEQLISHLKINIFYLIY</sequence>
<dbReference type="RefSeq" id="YP_007374862.1">
    <property type="nucleotide sequence ID" value="NC_020148.1"/>
</dbReference>
<name>L8B981_PHLRA</name>
<reference evidence="1" key="1">
    <citation type="journal article" date="2014" name="PLoS ONE">
        <title>Mitochondrial Genome of Phlebia radiata Is the Second Largest (156 kbp) among Fungi and Features Signs of Genome Flexibility and Recent Recombination Events.</title>
        <authorList>
            <person name="Salavirta H."/>
            <person name="Oksanen I."/>
            <person name="Kuuskeri J."/>
            <person name="Makela M."/>
            <person name="Laine P."/>
            <person name="Paulin L."/>
            <person name="Lundell T."/>
        </authorList>
    </citation>
    <scope>NUCLEOTIDE SEQUENCE</scope>
    <source>
        <strain evidence="1">79</strain>
    </source>
</reference>
<dbReference type="AlphaFoldDB" id="L8B981"/>
<keyword evidence="1" id="KW-0496">Mitochondrion</keyword>
<organism evidence="1">
    <name type="scientific">Phlebia radiata</name>
    <name type="common">White-rot fungus</name>
    <dbReference type="NCBI Taxonomy" id="5308"/>
    <lineage>
        <taxon>Eukaryota</taxon>
        <taxon>Fungi</taxon>
        <taxon>Dikarya</taxon>
        <taxon>Basidiomycota</taxon>
        <taxon>Agaricomycotina</taxon>
        <taxon>Agaricomycetes</taxon>
        <taxon>Polyporales</taxon>
        <taxon>Meruliaceae</taxon>
        <taxon>Phlebia</taxon>
    </lineage>
</organism>
<proteinExistence type="predicted"/>
<protein>
    <submittedName>
        <fullName evidence="1">Uncharacterized protein</fullName>
    </submittedName>
</protein>
<accession>L8B981</accession>
<evidence type="ECO:0000313" key="1">
    <source>
        <dbReference type="EMBL" id="CCE89163.1"/>
    </source>
</evidence>
<gene>
    <name evidence="1" type="ORF">PRA_mt0013</name>
</gene>
<dbReference type="GeneID" id="14469501"/>
<dbReference type="EMBL" id="HE613568">
    <property type="protein sequence ID" value="CCE89163.1"/>
    <property type="molecule type" value="Genomic_DNA"/>
</dbReference>
<geneLocation type="mitochondrion" evidence="1"/>